<reference evidence="1 2" key="1">
    <citation type="submission" date="2024-04" db="EMBL/GenBank/DDBJ databases">
        <authorList>
            <person name="Waldvogel A.-M."/>
            <person name="Schoenle A."/>
        </authorList>
    </citation>
    <scope>NUCLEOTIDE SEQUENCE [LARGE SCALE GENOMIC DNA]</scope>
</reference>
<dbReference type="EMBL" id="OZ035837">
    <property type="protein sequence ID" value="CAL1582855.1"/>
    <property type="molecule type" value="Genomic_DNA"/>
</dbReference>
<dbReference type="AlphaFoldDB" id="A0AAV2K4I3"/>
<keyword evidence="2" id="KW-1185">Reference proteome</keyword>
<dbReference type="Proteomes" id="UP001497482">
    <property type="component" value="Chromosome 15"/>
</dbReference>
<accession>A0AAV2K4I3</accession>
<protein>
    <submittedName>
        <fullName evidence="1">Uncharacterized protein</fullName>
    </submittedName>
</protein>
<evidence type="ECO:0000313" key="2">
    <source>
        <dbReference type="Proteomes" id="UP001497482"/>
    </source>
</evidence>
<evidence type="ECO:0000313" key="1">
    <source>
        <dbReference type="EMBL" id="CAL1582855.1"/>
    </source>
</evidence>
<name>A0AAV2K4I3_KNICA</name>
<gene>
    <name evidence="1" type="ORF">KC01_LOCUS13395</name>
</gene>
<sequence length="139" mass="14536">MACQPFGADSFSSLAPELPILMHHASTSDCLSTGAHTHSMVSAVSSGLSLGQSKRSHMHLSTTPLGNAPSSLHYPVAPCHYGNQQTYGMMTAQEMLSASISQTRILQTCGVPHPNMVSTSNPLQGTDKAGKNLAIQAST</sequence>
<proteinExistence type="predicted"/>
<organism evidence="1 2">
    <name type="scientific">Knipowitschia caucasica</name>
    <name type="common">Caucasian dwarf goby</name>
    <name type="synonym">Pomatoschistus caucasicus</name>
    <dbReference type="NCBI Taxonomy" id="637954"/>
    <lineage>
        <taxon>Eukaryota</taxon>
        <taxon>Metazoa</taxon>
        <taxon>Chordata</taxon>
        <taxon>Craniata</taxon>
        <taxon>Vertebrata</taxon>
        <taxon>Euteleostomi</taxon>
        <taxon>Actinopterygii</taxon>
        <taxon>Neopterygii</taxon>
        <taxon>Teleostei</taxon>
        <taxon>Neoteleostei</taxon>
        <taxon>Acanthomorphata</taxon>
        <taxon>Gobiaria</taxon>
        <taxon>Gobiiformes</taxon>
        <taxon>Gobioidei</taxon>
        <taxon>Gobiidae</taxon>
        <taxon>Gobiinae</taxon>
        <taxon>Knipowitschia</taxon>
    </lineage>
</organism>